<evidence type="ECO:0000256" key="10">
    <source>
        <dbReference type="PIRSR" id="PIRSR601233-3"/>
    </source>
</evidence>
<keyword evidence="5 9" id="KW-0342">GTP-binding</keyword>
<dbReference type="Gene3D" id="3.90.1860.10">
    <property type="entry name" value="tRNA-splicing ligase RtcB"/>
    <property type="match status" value="1"/>
</dbReference>
<comment type="cofactor">
    <cofactor evidence="10">
        <name>Mn(2+)</name>
        <dbReference type="ChEBI" id="CHEBI:29035"/>
    </cofactor>
    <text evidence="10">Binds 2 manganese ions per subunit.</text>
</comment>
<evidence type="ECO:0000256" key="3">
    <source>
        <dbReference type="ARBA" id="ARBA00022723"/>
    </source>
</evidence>
<dbReference type="Proteomes" id="UP000481861">
    <property type="component" value="Unassembled WGS sequence"/>
</dbReference>
<name>A0A7C8M3T7_9PLEO</name>
<sequence>MPATRVTVALNAKQSQKAPLLIPASTSLSSIQEVVFKTAKTKLRLKKPTRIFVGGSGQELLSEEDWARHVCDDITLLVSAGEEFVGVRKEGKQHVDSNAECPVYILAQKAPVDELSVTQVETTAHTLPGIIHAVGQPDLHPGTKFPIGAVFVSRKWVHPPLIGSDIGCGMAWYHTKLSRSQVDGDKGKKIAEKLRGLEGSWRKQADREQWLLDRAGSCSAGEQWDSALGTIGAGNHFAEIQVVESSSIPPGSEVELKQDEVILLVHSGSRGYGSILKKYTSGSHISLEEGSQQMQEYMEEHDKACRWAKANRNLIAVRFLSCLEPGEEAWELGRNTPQTGFCDADAISYAKSKIAERQVVDILHNNVQRVKWPPAPPPPSAASMPALEVGLSNVALEPGETAVVEHVYIHRKGAAPTYDPGTNLPLALLPLPGSRATPTIILKPQFTVASSWGLKNALSLAHGAGRSMSRAKALSSLSQKYRNQNLLEPGSGTGTWVICDEKDLVFEEAPDAYKDVYAVSDDLVREGVAEVVGWCQTRVSYKVRNEAR</sequence>
<feature type="binding site" evidence="10">
    <location>
        <position position="266"/>
    </location>
    <ligand>
        <name>Mn(2+)</name>
        <dbReference type="ChEBI" id="CHEBI:29035"/>
        <label>2</label>
    </ligand>
</feature>
<evidence type="ECO:0000256" key="5">
    <source>
        <dbReference type="ARBA" id="ARBA00023134"/>
    </source>
</evidence>
<dbReference type="EC" id="6.5.1.8" evidence="1"/>
<evidence type="ECO:0000256" key="2">
    <source>
        <dbReference type="ARBA" id="ARBA00022598"/>
    </source>
</evidence>
<feature type="active site" description="GMP-histidine intermediate" evidence="8">
    <location>
        <position position="462"/>
    </location>
</feature>
<dbReference type="InterPro" id="IPR036025">
    <property type="entry name" value="RtcB-like_sf"/>
</dbReference>
<dbReference type="PANTHER" id="PTHR11118">
    <property type="entry name" value="RNA-SPLICING LIGASE RTCB HOMOLOG"/>
    <property type="match status" value="1"/>
</dbReference>
<dbReference type="AlphaFoldDB" id="A0A7C8M3T7"/>
<keyword evidence="12" id="KW-1185">Reference proteome</keyword>
<keyword evidence="4 9" id="KW-0547">Nucleotide-binding</keyword>
<feature type="binding site" evidence="10">
    <location>
        <position position="165"/>
    </location>
    <ligand>
        <name>Mn(2+)</name>
        <dbReference type="ChEBI" id="CHEBI:29035"/>
        <label>1</label>
    </ligand>
</feature>
<keyword evidence="6 10" id="KW-0464">Manganese</keyword>
<accession>A0A7C8M3T7</accession>
<dbReference type="EMBL" id="JAADJZ010000026">
    <property type="protein sequence ID" value="KAF2866801.1"/>
    <property type="molecule type" value="Genomic_DNA"/>
</dbReference>
<proteinExistence type="predicted"/>
<dbReference type="Pfam" id="PF01139">
    <property type="entry name" value="RtcB"/>
    <property type="match status" value="3"/>
</dbReference>
<evidence type="ECO:0000256" key="4">
    <source>
        <dbReference type="ARBA" id="ARBA00022741"/>
    </source>
</evidence>
<evidence type="ECO:0000256" key="9">
    <source>
        <dbReference type="PIRSR" id="PIRSR601233-2"/>
    </source>
</evidence>
<dbReference type="GO" id="GO:0003972">
    <property type="term" value="F:RNA ligase (ATP) activity"/>
    <property type="evidence" value="ECO:0007669"/>
    <property type="project" value="TreeGrafter"/>
</dbReference>
<evidence type="ECO:0000256" key="8">
    <source>
        <dbReference type="PIRSR" id="PIRSR601233-1"/>
    </source>
</evidence>
<keyword evidence="3 10" id="KW-0479">Metal-binding</keyword>
<keyword evidence="2 11" id="KW-0436">Ligase</keyword>
<comment type="caution">
    <text evidence="11">The sequence shown here is derived from an EMBL/GenBank/DDBJ whole genome shotgun (WGS) entry which is preliminary data.</text>
</comment>
<feature type="binding site" evidence="10">
    <location>
        <position position="236"/>
    </location>
    <ligand>
        <name>Mn(2+)</name>
        <dbReference type="ChEBI" id="CHEBI:29035"/>
        <label>1</label>
    </ligand>
</feature>
<dbReference type="GO" id="GO:0046872">
    <property type="term" value="F:metal ion binding"/>
    <property type="evidence" value="ECO:0007669"/>
    <property type="project" value="UniProtKB-KW"/>
</dbReference>
<dbReference type="GO" id="GO:0006396">
    <property type="term" value="P:RNA processing"/>
    <property type="evidence" value="ECO:0007669"/>
    <property type="project" value="InterPro"/>
</dbReference>
<evidence type="ECO:0000256" key="7">
    <source>
        <dbReference type="ARBA" id="ARBA00047746"/>
    </source>
</evidence>
<comment type="catalytic activity">
    <reaction evidence="7">
        <text>a 3'-end 3'-phospho-ribonucleotide-RNA + a 5'-end dephospho-ribonucleoside-RNA + GTP = a ribonucleotidyl-ribonucleotide-RNA + GMP + diphosphate</text>
        <dbReference type="Rhea" id="RHEA:68076"/>
        <dbReference type="Rhea" id="RHEA-COMP:10463"/>
        <dbReference type="Rhea" id="RHEA-COMP:13936"/>
        <dbReference type="Rhea" id="RHEA-COMP:17355"/>
        <dbReference type="ChEBI" id="CHEBI:33019"/>
        <dbReference type="ChEBI" id="CHEBI:37565"/>
        <dbReference type="ChEBI" id="CHEBI:58115"/>
        <dbReference type="ChEBI" id="CHEBI:83062"/>
        <dbReference type="ChEBI" id="CHEBI:138284"/>
        <dbReference type="ChEBI" id="CHEBI:173118"/>
        <dbReference type="EC" id="6.5.1.8"/>
    </reaction>
</comment>
<feature type="binding site" evidence="9">
    <location>
        <begin position="235"/>
        <end position="239"/>
    </location>
    <ligand>
        <name>GMP</name>
        <dbReference type="ChEBI" id="CHEBI:58115"/>
    </ligand>
</feature>
<dbReference type="PANTHER" id="PTHR11118:SF1">
    <property type="entry name" value="RNA-SPLICING LIGASE RTCB HOMOLOG"/>
    <property type="match status" value="1"/>
</dbReference>
<evidence type="ECO:0000313" key="11">
    <source>
        <dbReference type="EMBL" id="KAF2866801.1"/>
    </source>
</evidence>
<dbReference type="InterPro" id="IPR001233">
    <property type="entry name" value="RtcB"/>
</dbReference>
<gene>
    <name evidence="11" type="ORF">BDV95DRAFT_504032</name>
</gene>
<reference evidence="11 12" key="1">
    <citation type="submission" date="2020-01" db="EMBL/GenBank/DDBJ databases">
        <authorList>
            <consortium name="DOE Joint Genome Institute"/>
            <person name="Haridas S."/>
            <person name="Albert R."/>
            <person name="Binder M."/>
            <person name="Bloem J."/>
            <person name="Labutti K."/>
            <person name="Salamov A."/>
            <person name="Andreopoulos B."/>
            <person name="Baker S.E."/>
            <person name="Barry K."/>
            <person name="Bills G."/>
            <person name="Bluhm B.H."/>
            <person name="Cannon C."/>
            <person name="Castanera R."/>
            <person name="Culley D.E."/>
            <person name="Daum C."/>
            <person name="Ezra D."/>
            <person name="Gonzalez J.B."/>
            <person name="Henrissat B."/>
            <person name="Kuo A."/>
            <person name="Liang C."/>
            <person name="Lipzen A."/>
            <person name="Lutzoni F."/>
            <person name="Magnuson J."/>
            <person name="Mondo S."/>
            <person name="Nolan M."/>
            <person name="Ohm R."/>
            <person name="Pangilinan J."/>
            <person name="Park H.-J.H."/>
            <person name="Ramirez L."/>
            <person name="Alfaro M."/>
            <person name="Sun H."/>
            <person name="Tritt A."/>
            <person name="Yoshinaga Y."/>
            <person name="Zwiers L.-H.L."/>
            <person name="Turgeon B.G."/>
            <person name="Goodwin S.B."/>
            <person name="Spatafora J.W."/>
            <person name="Crous P.W."/>
            <person name="Grigoriev I.V."/>
        </authorList>
    </citation>
    <scope>NUCLEOTIDE SEQUENCE [LARGE SCALE GENOMIC DNA]</scope>
    <source>
        <strain evidence="11 12">CBS 611.86</strain>
    </source>
</reference>
<dbReference type="SUPFAM" id="SSF103365">
    <property type="entry name" value="Hypothetical protein PH1602"/>
    <property type="match status" value="1"/>
</dbReference>
<feature type="binding site" evidence="9">
    <location>
        <begin position="462"/>
        <end position="465"/>
    </location>
    <ligand>
        <name>GMP</name>
        <dbReference type="ChEBI" id="CHEBI:58115"/>
    </ligand>
</feature>
<dbReference type="OrthoDB" id="10249697at2759"/>
<dbReference type="GO" id="GO:0005525">
    <property type="term" value="F:GTP binding"/>
    <property type="evidence" value="ECO:0007669"/>
    <property type="project" value="UniProtKB-KW"/>
</dbReference>
<protein>
    <recommendedName>
        <fullName evidence="1">3'-phosphate/5'-hydroxy nucleic acid ligase</fullName>
        <ecNumber evidence="1">6.5.1.8</ecNumber>
    </recommendedName>
</protein>
<dbReference type="GO" id="GO:0170057">
    <property type="term" value="F:RNA ligase (GTP) activity"/>
    <property type="evidence" value="ECO:0007669"/>
    <property type="project" value="UniProtKB-EC"/>
</dbReference>
<evidence type="ECO:0000256" key="6">
    <source>
        <dbReference type="ARBA" id="ARBA00023211"/>
    </source>
</evidence>
<organism evidence="11 12">
    <name type="scientific">Massariosphaeria phaeospora</name>
    <dbReference type="NCBI Taxonomy" id="100035"/>
    <lineage>
        <taxon>Eukaryota</taxon>
        <taxon>Fungi</taxon>
        <taxon>Dikarya</taxon>
        <taxon>Ascomycota</taxon>
        <taxon>Pezizomycotina</taxon>
        <taxon>Dothideomycetes</taxon>
        <taxon>Pleosporomycetidae</taxon>
        <taxon>Pleosporales</taxon>
        <taxon>Pleosporales incertae sedis</taxon>
        <taxon>Massariosphaeria</taxon>
    </lineage>
</organism>
<evidence type="ECO:0000256" key="1">
    <source>
        <dbReference type="ARBA" id="ARBA00012726"/>
    </source>
</evidence>
<evidence type="ECO:0000313" key="12">
    <source>
        <dbReference type="Proteomes" id="UP000481861"/>
    </source>
</evidence>